<keyword evidence="2" id="KW-1185">Reference proteome</keyword>
<dbReference type="EMBL" id="JABSTQ010009154">
    <property type="protein sequence ID" value="KAG0432426.1"/>
    <property type="molecule type" value="Genomic_DNA"/>
</dbReference>
<proteinExistence type="predicted"/>
<feature type="non-terminal residue" evidence="1">
    <location>
        <position position="1"/>
    </location>
</feature>
<name>A0AC60QE79_IXOPE</name>
<comment type="caution">
    <text evidence="1">The sequence shown here is derived from an EMBL/GenBank/DDBJ whole genome shotgun (WGS) entry which is preliminary data.</text>
</comment>
<protein>
    <submittedName>
        <fullName evidence="1">Uncharacterized protein</fullName>
    </submittedName>
</protein>
<reference evidence="1 2" key="1">
    <citation type="journal article" date="2020" name="Cell">
        <title>Large-Scale Comparative Analyses of Tick Genomes Elucidate Their Genetic Diversity and Vector Capacities.</title>
        <authorList>
            <consortium name="Tick Genome and Microbiome Consortium (TIGMIC)"/>
            <person name="Jia N."/>
            <person name="Wang J."/>
            <person name="Shi W."/>
            <person name="Du L."/>
            <person name="Sun Y."/>
            <person name="Zhan W."/>
            <person name="Jiang J.F."/>
            <person name="Wang Q."/>
            <person name="Zhang B."/>
            <person name="Ji P."/>
            <person name="Bell-Sakyi L."/>
            <person name="Cui X.M."/>
            <person name="Yuan T.T."/>
            <person name="Jiang B.G."/>
            <person name="Yang W.F."/>
            <person name="Lam T.T."/>
            <person name="Chang Q.C."/>
            <person name="Ding S.J."/>
            <person name="Wang X.J."/>
            <person name="Zhu J.G."/>
            <person name="Ruan X.D."/>
            <person name="Zhao L."/>
            <person name="Wei J.T."/>
            <person name="Ye R.Z."/>
            <person name="Que T.C."/>
            <person name="Du C.H."/>
            <person name="Zhou Y.H."/>
            <person name="Cheng J.X."/>
            <person name="Dai P.F."/>
            <person name="Guo W.B."/>
            <person name="Han X.H."/>
            <person name="Huang E.J."/>
            <person name="Li L.F."/>
            <person name="Wei W."/>
            <person name="Gao Y.C."/>
            <person name="Liu J.Z."/>
            <person name="Shao H.Z."/>
            <person name="Wang X."/>
            <person name="Wang C.C."/>
            <person name="Yang T.C."/>
            <person name="Huo Q.B."/>
            <person name="Li W."/>
            <person name="Chen H.Y."/>
            <person name="Chen S.E."/>
            <person name="Zhou L.G."/>
            <person name="Ni X.B."/>
            <person name="Tian J.H."/>
            <person name="Sheng Y."/>
            <person name="Liu T."/>
            <person name="Pan Y.S."/>
            <person name="Xia L.Y."/>
            <person name="Li J."/>
            <person name="Zhao F."/>
            <person name="Cao W.C."/>
        </authorList>
    </citation>
    <scope>NUCLEOTIDE SEQUENCE [LARGE SCALE GENOMIC DNA]</scope>
    <source>
        <strain evidence="1">Iper-2018</strain>
    </source>
</reference>
<evidence type="ECO:0000313" key="2">
    <source>
        <dbReference type="Proteomes" id="UP000805193"/>
    </source>
</evidence>
<organism evidence="1 2">
    <name type="scientific">Ixodes persulcatus</name>
    <name type="common">Taiga tick</name>
    <dbReference type="NCBI Taxonomy" id="34615"/>
    <lineage>
        <taxon>Eukaryota</taxon>
        <taxon>Metazoa</taxon>
        <taxon>Ecdysozoa</taxon>
        <taxon>Arthropoda</taxon>
        <taxon>Chelicerata</taxon>
        <taxon>Arachnida</taxon>
        <taxon>Acari</taxon>
        <taxon>Parasitiformes</taxon>
        <taxon>Ixodida</taxon>
        <taxon>Ixodoidea</taxon>
        <taxon>Ixodidae</taxon>
        <taxon>Ixodinae</taxon>
        <taxon>Ixodes</taxon>
    </lineage>
</organism>
<accession>A0AC60QE79</accession>
<evidence type="ECO:0000313" key="1">
    <source>
        <dbReference type="EMBL" id="KAG0432426.1"/>
    </source>
</evidence>
<sequence>ISEQRKGRRKARMTLRARIEDGVVYSPYDSEPVPEMTFYQMVKQRLEQHGCRTALVWDDEDITFADLLKMCQRYAAGFQRHGVKKGEKVLVHLDNSVENIIAMYSVMFAGGVAAVSDPILSNDDILYRIRDSNAAHILTTASEAKRFSDFRNKLDVKVTTVLGSAHWIVLLGKAIEKRGVQLDNLTTVIVSGTKVTSHVLRQIERSFDLAIVKDVYGSTELGQICRPPPGASGWYGIGFPAPMVQMKVVDVRSGNVLGPNEEGEVSVKTPSSMVGYYRQPEATSQTITPDGWVRTGDICYYNEVGQFFYVERMSQFFRCMGIQVAPCSIESVLLSHDGIEEAAVIGVPHPRYQEAAKALVVLKESLAKSLRKSSKTSLQANLDPTCTFMGA</sequence>
<dbReference type="Proteomes" id="UP000805193">
    <property type="component" value="Unassembled WGS sequence"/>
</dbReference>
<gene>
    <name evidence="1" type="ORF">HPB47_020849</name>
</gene>